<dbReference type="EMBL" id="SWJQ01000272">
    <property type="protein sequence ID" value="TRZ17329.1"/>
    <property type="molecule type" value="Genomic_DNA"/>
</dbReference>
<dbReference type="AlphaFoldDB" id="A0A8K1LKH6"/>
<gene>
    <name evidence="1" type="ORF">HGM15179_009778</name>
</gene>
<protein>
    <submittedName>
        <fullName evidence="1">Uncharacterized protein</fullName>
    </submittedName>
</protein>
<sequence>MDTPDGCVAISRDRIMVEKQPDRDLKSECQTWHPEMNNPTHLHMLGANQQESSVTENGLGILMDTKLTMSQQCAFVAKKTKSYPGCIRQR</sequence>
<dbReference type="Proteomes" id="UP000796761">
    <property type="component" value="Unassembled WGS sequence"/>
</dbReference>
<evidence type="ECO:0000313" key="2">
    <source>
        <dbReference type="Proteomes" id="UP000796761"/>
    </source>
</evidence>
<proteinExistence type="predicted"/>
<comment type="caution">
    <text evidence="1">The sequence shown here is derived from an EMBL/GenBank/DDBJ whole genome shotgun (WGS) entry which is preliminary data.</text>
</comment>
<evidence type="ECO:0000313" key="1">
    <source>
        <dbReference type="EMBL" id="TRZ17329.1"/>
    </source>
</evidence>
<accession>A0A8K1LKH6</accession>
<keyword evidence="2" id="KW-1185">Reference proteome</keyword>
<name>A0A8K1LKH6_9PASS</name>
<reference evidence="1" key="1">
    <citation type="submission" date="2019-04" db="EMBL/GenBank/DDBJ databases">
        <title>Genome assembly of Zosterops borbonicus 15179.</title>
        <authorList>
            <person name="Leroy T."/>
            <person name="Anselmetti Y."/>
            <person name="Tilak M.-K."/>
            <person name="Nabholz B."/>
        </authorList>
    </citation>
    <scope>NUCLEOTIDE SEQUENCE</scope>
    <source>
        <strain evidence="1">HGM_15179</strain>
        <tissue evidence="1">Muscle</tissue>
    </source>
</reference>
<organism evidence="1 2">
    <name type="scientific">Zosterops borbonicus</name>
    <dbReference type="NCBI Taxonomy" id="364589"/>
    <lineage>
        <taxon>Eukaryota</taxon>
        <taxon>Metazoa</taxon>
        <taxon>Chordata</taxon>
        <taxon>Craniata</taxon>
        <taxon>Vertebrata</taxon>
        <taxon>Euteleostomi</taxon>
        <taxon>Archelosauria</taxon>
        <taxon>Archosauria</taxon>
        <taxon>Dinosauria</taxon>
        <taxon>Saurischia</taxon>
        <taxon>Theropoda</taxon>
        <taxon>Coelurosauria</taxon>
        <taxon>Aves</taxon>
        <taxon>Neognathae</taxon>
        <taxon>Neoaves</taxon>
        <taxon>Telluraves</taxon>
        <taxon>Australaves</taxon>
        <taxon>Passeriformes</taxon>
        <taxon>Sylvioidea</taxon>
        <taxon>Zosteropidae</taxon>
        <taxon>Zosterops</taxon>
    </lineage>
</organism>